<dbReference type="Pfam" id="PF23213">
    <property type="entry name" value="DUF7065"/>
    <property type="match status" value="1"/>
</dbReference>
<dbReference type="SUPFAM" id="SSF159245">
    <property type="entry name" value="AttH-like"/>
    <property type="match status" value="1"/>
</dbReference>
<proteinExistence type="predicted"/>
<dbReference type="AlphaFoldDB" id="A0A117INK5"/>
<dbReference type="InterPro" id="IPR055492">
    <property type="entry name" value="DUF7064"/>
</dbReference>
<feature type="domain" description="DUF7065" evidence="3">
    <location>
        <begin position="131"/>
        <end position="193"/>
    </location>
</feature>
<comment type="caution">
    <text evidence="4">The sequence shown here is derived from an EMBL/GenBank/DDBJ whole genome shotgun (WGS) entry which is preliminary data.</text>
</comment>
<feature type="region of interest" description="Disordered" evidence="1">
    <location>
        <begin position="1"/>
        <end position="20"/>
    </location>
</feature>
<dbReference type="Proteomes" id="UP000069654">
    <property type="component" value="Unassembled WGS sequence"/>
</dbReference>
<dbReference type="STRING" id="1797.RMCT_3974"/>
<gene>
    <name evidence="4" type="ORF">RMCT_3974</name>
</gene>
<organism evidence="4 5">
    <name type="scientific">Mycolicibacterium thermoresistibile</name>
    <name type="common">Mycobacterium thermoresistibile</name>
    <dbReference type="NCBI Taxonomy" id="1797"/>
    <lineage>
        <taxon>Bacteria</taxon>
        <taxon>Bacillati</taxon>
        <taxon>Actinomycetota</taxon>
        <taxon>Actinomycetes</taxon>
        <taxon>Mycobacteriales</taxon>
        <taxon>Mycobacteriaceae</taxon>
        <taxon>Mycolicibacterium</taxon>
    </lineage>
</organism>
<protein>
    <submittedName>
        <fullName evidence="4">Uncharacterized protein</fullName>
    </submittedName>
</protein>
<dbReference type="EMBL" id="BCTB01000050">
    <property type="protein sequence ID" value="GAT17005.1"/>
    <property type="molecule type" value="Genomic_DNA"/>
</dbReference>
<dbReference type="Pfam" id="PF23212">
    <property type="entry name" value="DUF7064"/>
    <property type="match status" value="1"/>
</dbReference>
<reference evidence="5" key="2">
    <citation type="submission" date="2016-02" db="EMBL/GenBank/DDBJ databases">
        <title>Draft genome sequence of five rapidly growing Mycobacterium species.</title>
        <authorList>
            <person name="Katahira K."/>
            <person name="Gotou Y."/>
            <person name="Iida K."/>
            <person name="Ogura Y."/>
            <person name="Hayashi T."/>
        </authorList>
    </citation>
    <scope>NUCLEOTIDE SEQUENCE [LARGE SCALE GENOMIC DNA]</scope>
    <source>
        <strain evidence="5">JCM6362</strain>
    </source>
</reference>
<evidence type="ECO:0000313" key="4">
    <source>
        <dbReference type="EMBL" id="GAT17005.1"/>
    </source>
</evidence>
<accession>A0A117INK5</accession>
<name>A0A117INK5_MYCTH</name>
<evidence type="ECO:0000313" key="5">
    <source>
        <dbReference type="Proteomes" id="UP000069654"/>
    </source>
</evidence>
<evidence type="ECO:0000256" key="1">
    <source>
        <dbReference type="SAM" id="MobiDB-lite"/>
    </source>
</evidence>
<dbReference type="RefSeq" id="WP_003923911.1">
    <property type="nucleotide sequence ID" value="NZ_BCTB01000050.1"/>
</dbReference>
<reference evidence="4 5" key="1">
    <citation type="journal article" date="2016" name="Genome Announc.">
        <title>Draft Genome Sequences of Five Rapidly Growing Mycobacterium Species, M. thermoresistibile, M. fortuitum subsp. acetamidolyticum, M. canariasense, M. brisbanense, and M. novocastrense.</title>
        <authorList>
            <person name="Katahira K."/>
            <person name="Ogura Y."/>
            <person name="Gotoh Y."/>
            <person name="Hayashi T."/>
        </authorList>
    </citation>
    <scope>NUCLEOTIDE SEQUENCE [LARGE SCALE GENOMIC DNA]</scope>
    <source>
        <strain evidence="4 5">JCM6362</strain>
    </source>
</reference>
<sequence>MSATPPAITDRDDYTHPVGPEPTFNESMYFQFSDPDAGIGGFLRMANRPNEGRGERTVCLYLPDDALAFGFARPTVTTNDEMNAGGLGIDIVVPMRQQRVRFDGEVSLLADPRDLIDPKRALSGSPTAPCRVELEYTAIAPPYAGTFDGEGDGASFAPNHYEQLAAVSGTVQIGDIRTAVAGYGLRDHSWGPRSWQAPWFYRWLHGSAADQGFMVAYFGEPDGSFRSGGFVWDGTTLHSCHAATVTTVRDSEHYQQEVRVEAVGADHTWRFAGQVLASAPLRHRSRDGAATTRIIESTVRWTDADGRTLNGMAEYLDQLRDDVPVGLHV</sequence>
<feature type="domain" description="DUF7064" evidence="2">
    <location>
        <begin position="195"/>
        <end position="318"/>
    </location>
</feature>
<evidence type="ECO:0000259" key="3">
    <source>
        <dbReference type="Pfam" id="PF23213"/>
    </source>
</evidence>
<dbReference type="OMA" id="YNESMYF"/>
<evidence type="ECO:0000259" key="2">
    <source>
        <dbReference type="Pfam" id="PF23212"/>
    </source>
</evidence>
<dbReference type="InterPro" id="IPR055493">
    <property type="entry name" value="DUF7065"/>
</dbReference>